<evidence type="ECO:0000256" key="2">
    <source>
        <dbReference type="SAM" id="SignalP"/>
    </source>
</evidence>
<dbReference type="Proteomes" id="UP001648503">
    <property type="component" value="Unassembled WGS sequence"/>
</dbReference>
<comment type="caution">
    <text evidence="3">The sequence shown here is derived from an EMBL/GenBank/DDBJ whole genome shotgun (WGS) entry which is preliminary data.</text>
</comment>
<protein>
    <submittedName>
        <fullName evidence="3">Uncharacterized protein</fullName>
    </submittedName>
</protein>
<organism evidence="3 4">
    <name type="scientific">Batrachochytrium salamandrivorans</name>
    <dbReference type="NCBI Taxonomy" id="1357716"/>
    <lineage>
        <taxon>Eukaryota</taxon>
        <taxon>Fungi</taxon>
        <taxon>Fungi incertae sedis</taxon>
        <taxon>Chytridiomycota</taxon>
        <taxon>Chytridiomycota incertae sedis</taxon>
        <taxon>Chytridiomycetes</taxon>
        <taxon>Rhizophydiales</taxon>
        <taxon>Rhizophydiales incertae sedis</taxon>
        <taxon>Batrachochytrium</taxon>
    </lineage>
</organism>
<feature type="chain" id="PRO_5046774777" evidence="2">
    <location>
        <begin position="19"/>
        <end position="175"/>
    </location>
</feature>
<dbReference type="EMBL" id="JAFCIX010000439">
    <property type="protein sequence ID" value="KAH6589807.1"/>
    <property type="molecule type" value="Genomic_DNA"/>
</dbReference>
<feature type="region of interest" description="Disordered" evidence="1">
    <location>
        <begin position="60"/>
        <end position="175"/>
    </location>
</feature>
<proteinExistence type="predicted"/>
<feature type="compositionally biased region" description="Acidic residues" evidence="1">
    <location>
        <begin position="94"/>
        <end position="114"/>
    </location>
</feature>
<evidence type="ECO:0000313" key="4">
    <source>
        <dbReference type="Proteomes" id="UP001648503"/>
    </source>
</evidence>
<gene>
    <name evidence="3" type="ORF">BASA50_009777</name>
</gene>
<keyword evidence="4" id="KW-1185">Reference proteome</keyword>
<name>A0ABQ8F0B8_9FUNG</name>
<sequence>MKIPTIAVLICLEIVASARVAPRIRGRAIRLHRRSPVAPAHYLLGDPLVALQGMDGVLLDKRDDESSDSTDEDGTTKKGHSKSPEKGKKKSSGEGEDEEEEEDKDKEEEEEEEETKEKGSDKSSDDSTDQSKTTKSDTDKNSHKKSEQEPKKEPRSLLAITTDSARDFSRTFGFL</sequence>
<feature type="compositionally biased region" description="Basic and acidic residues" evidence="1">
    <location>
        <begin position="115"/>
        <end position="125"/>
    </location>
</feature>
<feature type="signal peptide" evidence="2">
    <location>
        <begin position="1"/>
        <end position="18"/>
    </location>
</feature>
<keyword evidence="2" id="KW-0732">Signal</keyword>
<reference evidence="3 4" key="1">
    <citation type="submission" date="2021-02" db="EMBL/GenBank/DDBJ databases">
        <title>Variation within the Batrachochytrium salamandrivorans European outbreak.</title>
        <authorList>
            <person name="Kelly M."/>
            <person name="Pasmans F."/>
            <person name="Shea T.P."/>
            <person name="Munoz J.F."/>
            <person name="Carranza S."/>
            <person name="Cuomo C.A."/>
            <person name="Martel A."/>
        </authorList>
    </citation>
    <scope>NUCLEOTIDE SEQUENCE [LARGE SCALE GENOMIC DNA]</scope>
    <source>
        <strain evidence="3 4">AMFP18/2</strain>
    </source>
</reference>
<feature type="compositionally biased region" description="Basic and acidic residues" evidence="1">
    <location>
        <begin position="132"/>
        <end position="155"/>
    </location>
</feature>
<evidence type="ECO:0000313" key="3">
    <source>
        <dbReference type="EMBL" id="KAH6589807.1"/>
    </source>
</evidence>
<evidence type="ECO:0000256" key="1">
    <source>
        <dbReference type="SAM" id="MobiDB-lite"/>
    </source>
</evidence>
<accession>A0ABQ8F0B8</accession>